<dbReference type="AlphaFoldDB" id="A0A6J2VXP0"/>
<dbReference type="PANTHER" id="PTHR32121:SF0">
    <property type="entry name" value="PCNA-INTERACTING PARTNER"/>
    <property type="match status" value="1"/>
</dbReference>
<keyword evidence="5" id="KW-0963">Cytoplasm</keyword>
<feature type="region of interest" description="Disordered" evidence="12">
    <location>
        <begin position="501"/>
        <end position="584"/>
    </location>
</feature>
<proteinExistence type="inferred from homology"/>
<keyword evidence="13" id="KW-1185">Reference proteome</keyword>
<keyword evidence="9" id="KW-0539">Nucleus</keyword>
<evidence type="ECO:0000256" key="7">
    <source>
        <dbReference type="ARBA" id="ARBA00023125"/>
    </source>
</evidence>
<dbReference type="OrthoDB" id="6427080at2759"/>
<dbReference type="InParanoid" id="A0A6J2VXP0"/>
<evidence type="ECO:0000256" key="11">
    <source>
        <dbReference type="ARBA" id="ARBA00032731"/>
    </source>
</evidence>
<evidence type="ECO:0000256" key="9">
    <source>
        <dbReference type="ARBA" id="ARBA00023242"/>
    </source>
</evidence>
<dbReference type="GO" id="GO:0005634">
    <property type="term" value="C:nucleus"/>
    <property type="evidence" value="ECO:0007669"/>
    <property type="project" value="UniProtKB-SubCell"/>
</dbReference>
<reference evidence="14" key="1">
    <citation type="submission" date="2025-08" db="UniProtKB">
        <authorList>
            <consortium name="RefSeq"/>
        </authorList>
    </citation>
    <scope>IDENTIFICATION</scope>
</reference>
<dbReference type="InterPro" id="IPR038932">
    <property type="entry name" value="PARPBP"/>
</dbReference>
<evidence type="ECO:0000256" key="10">
    <source>
        <dbReference type="ARBA" id="ARBA00031632"/>
    </source>
</evidence>
<comment type="subcellular location">
    <subcellularLocation>
        <location evidence="2">Cytoplasm</location>
    </subcellularLocation>
    <subcellularLocation>
        <location evidence="1">Nucleus</location>
    </subcellularLocation>
</comment>
<evidence type="ECO:0000313" key="13">
    <source>
        <dbReference type="Proteomes" id="UP000504632"/>
    </source>
</evidence>
<protein>
    <recommendedName>
        <fullName evidence="4">PCNA-interacting partner</fullName>
    </recommendedName>
    <alternativeName>
        <fullName evidence="10">PARP-1 binding protein</fullName>
    </alternativeName>
    <alternativeName>
        <fullName evidence="11">PARP1-binding protein</fullName>
    </alternativeName>
</protein>
<sequence>MMATLKGGMKTIVRIFRRECHRVFESERVTVRGADDMLLALQLAIAEVNKKERGDFSVALSELLETWKCLLLDKLKLSQHDAMRPDNYDLVQKEYNTSMKRSNTVDLIDVYMMYSQLRGDSDQEEPLTALQLFEFLSGHTETTEKTDTVALGSATPSNKPRACKSQVQRVVKRLFCSYLNLLVNSNNDMAVTHTLNIPGRSLGHAAFTDLKHAAQANNTSLFLALTSFIRAIQLGGKGYAPPESDPLRKHLKGLSDFVHFCDQLEEIVGESTDPSMAGARLTSCVRTALVKGRSSGDMVCEVVEATAAELRERISQIHSSLKNSSTGTGISPARPRAYAINHATAYGGREVVKVLLCLLDEEALAPPCRSKAQLLCEDQNVLSETDGPCLLTLYRSPEAPSGCSPEPLRERVSTQQEHIKSKVRQKVIRSQFACTYQEEETLPLNRILDFSGSQLPSCKHPAPKHGDDIGTTTKEQQSTGSQLRLIVEASEEAMALNCGGERHRSVLEQQSGNRLKMGARGEAKTATHSQRGTKTSKSCKRKQSNRDALEQIGEENQPPQKRPPAKATCGAMSKRNHKAPNKKLIPGQCKLTSFFRL</sequence>
<evidence type="ECO:0000256" key="5">
    <source>
        <dbReference type="ARBA" id="ARBA00022490"/>
    </source>
</evidence>
<keyword evidence="7" id="KW-0238">DNA-binding</keyword>
<organism evidence="13 14">
    <name type="scientific">Chanos chanos</name>
    <name type="common">Milkfish</name>
    <name type="synonym">Mugil chanos</name>
    <dbReference type="NCBI Taxonomy" id="29144"/>
    <lineage>
        <taxon>Eukaryota</taxon>
        <taxon>Metazoa</taxon>
        <taxon>Chordata</taxon>
        <taxon>Craniata</taxon>
        <taxon>Vertebrata</taxon>
        <taxon>Euteleostomi</taxon>
        <taxon>Actinopterygii</taxon>
        <taxon>Neopterygii</taxon>
        <taxon>Teleostei</taxon>
        <taxon>Ostariophysi</taxon>
        <taxon>Gonorynchiformes</taxon>
        <taxon>Chanidae</taxon>
        <taxon>Chanos</taxon>
    </lineage>
</organism>
<comment type="similarity">
    <text evidence="3">Belongs to the PARI family.</text>
</comment>
<gene>
    <name evidence="14" type="primary">parpbp</name>
</gene>
<name>A0A6J2VXP0_CHACN</name>
<evidence type="ECO:0000256" key="1">
    <source>
        <dbReference type="ARBA" id="ARBA00004123"/>
    </source>
</evidence>
<dbReference type="RefSeq" id="XP_030636832.1">
    <property type="nucleotide sequence ID" value="XM_030780972.1"/>
</dbReference>
<evidence type="ECO:0000256" key="8">
    <source>
        <dbReference type="ARBA" id="ARBA00023204"/>
    </source>
</evidence>
<evidence type="ECO:0000256" key="2">
    <source>
        <dbReference type="ARBA" id="ARBA00004496"/>
    </source>
</evidence>
<dbReference type="GO" id="GO:2000042">
    <property type="term" value="P:negative regulation of double-strand break repair via homologous recombination"/>
    <property type="evidence" value="ECO:0007669"/>
    <property type="project" value="InterPro"/>
</dbReference>
<evidence type="ECO:0000256" key="12">
    <source>
        <dbReference type="SAM" id="MobiDB-lite"/>
    </source>
</evidence>
<evidence type="ECO:0000256" key="6">
    <source>
        <dbReference type="ARBA" id="ARBA00022763"/>
    </source>
</evidence>
<dbReference type="GO" id="GO:0003677">
    <property type="term" value="F:DNA binding"/>
    <property type="evidence" value="ECO:0007669"/>
    <property type="project" value="UniProtKB-KW"/>
</dbReference>
<evidence type="ECO:0000256" key="4">
    <source>
        <dbReference type="ARBA" id="ARBA00014320"/>
    </source>
</evidence>
<feature type="compositionally biased region" description="Polar residues" evidence="12">
    <location>
        <begin position="470"/>
        <end position="481"/>
    </location>
</feature>
<dbReference type="CTD" id="55010"/>
<dbReference type="GO" id="GO:0000785">
    <property type="term" value="C:chromatin"/>
    <property type="evidence" value="ECO:0007669"/>
    <property type="project" value="TreeGrafter"/>
</dbReference>
<feature type="compositionally biased region" description="Polar residues" evidence="12">
    <location>
        <begin position="526"/>
        <end position="536"/>
    </location>
</feature>
<keyword evidence="8" id="KW-0234">DNA repair</keyword>
<dbReference type="GeneID" id="115817697"/>
<dbReference type="Gene3D" id="1.10.486.10">
    <property type="entry name" value="PCRA, domain 4"/>
    <property type="match status" value="1"/>
</dbReference>
<accession>A0A6J2VXP0</accession>
<dbReference type="Proteomes" id="UP000504632">
    <property type="component" value="Chromosome 1"/>
</dbReference>
<dbReference type="GO" id="GO:0006281">
    <property type="term" value="P:DNA repair"/>
    <property type="evidence" value="ECO:0007669"/>
    <property type="project" value="UniProtKB-KW"/>
</dbReference>
<evidence type="ECO:0000256" key="3">
    <source>
        <dbReference type="ARBA" id="ARBA00009135"/>
    </source>
</evidence>
<dbReference type="PANTHER" id="PTHR32121">
    <property type="entry name" value="PCNA-INTERACTING PARTNER"/>
    <property type="match status" value="1"/>
</dbReference>
<dbReference type="FunCoup" id="A0A6J2VXP0">
    <property type="interactions" value="828"/>
</dbReference>
<feature type="region of interest" description="Disordered" evidence="12">
    <location>
        <begin position="457"/>
        <end position="481"/>
    </location>
</feature>
<dbReference type="GO" id="GO:0005737">
    <property type="term" value="C:cytoplasm"/>
    <property type="evidence" value="ECO:0007669"/>
    <property type="project" value="UniProtKB-SubCell"/>
</dbReference>
<keyword evidence="6" id="KW-0227">DNA damage</keyword>
<evidence type="ECO:0000313" key="14">
    <source>
        <dbReference type="RefSeq" id="XP_030636832.1"/>
    </source>
</evidence>